<dbReference type="RefSeq" id="WP_140578060.1">
    <property type="nucleotide sequence ID" value="NZ_SDPI01000006.1"/>
</dbReference>
<feature type="domain" description="Trimeric autotransporter adhesin YadA-like head" evidence="1">
    <location>
        <begin position="82"/>
        <end position="103"/>
    </location>
</feature>
<feature type="domain" description="Trimeric autotransporter adhesin YadA-like head" evidence="1">
    <location>
        <begin position="608"/>
        <end position="634"/>
    </location>
</feature>
<evidence type="ECO:0008006" key="6">
    <source>
        <dbReference type="Google" id="ProtNLM"/>
    </source>
</evidence>
<evidence type="ECO:0000313" key="5">
    <source>
        <dbReference type="Proteomes" id="UP000318695"/>
    </source>
</evidence>
<feature type="domain" description="Trimeric autotransporter adhesin YadA-like head" evidence="1">
    <location>
        <begin position="421"/>
        <end position="446"/>
    </location>
</feature>
<proteinExistence type="predicted"/>
<dbReference type="Pfam" id="PF05662">
    <property type="entry name" value="YadA_stalk"/>
    <property type="match status" value="2"/>
</dbReference>
<feature type="domain" description="Trimeric autotransporter adhesin YadA-like head" evidence="1">
    <location>
        <begin position="365"/>
        <end position="388"/>
    </location>
</feature>
<dbReference type="InterPro" id="IPR008640">
    <property type="entry name" value="Adhesin_Head_dom"/>
</dbReference>
<feature type="domain" description="ESPR" evidence="3">
    <location>
        <begin position="1"/>
        <end position="48"/>
    </location>
</feature>
<dbReference type="InterPro" id="IPR024973">
    <property type="entry name" value="ESPR"/>
</dbReference>
<dbReference type="InterPro" id="IPR008635">
    <property type="entry name" value="Coiled_stalk_dom"/>
</dbReference>
<dbReference type="Gene3D" id="2.150.10.10">
    <property type="entry name" value="Serralysin-like metalloprotease, C-terminal"/>
    <property type="match status" value="6"/>
</dbReference>
<evidence type="ECO:0000259" key="1">
    <source>
        <dbReference type="Pfam" id="PF05658"/>
    </source>
</evidence>
<dbReference type="Pfam" id="PF05658">
    <property type="entry name" value="YadA_head"/>
    <property type="match status" value="13"/>
</dbReference>
<evidence type="ECO:0000259" key="2">
    <source>
        <dbReference type="Pfam" id="PF05662"/>
    </source>
</evidence>
<reference evidence="4 5" key="1">
    <citation type="submission" date="2019-01" db="EMBL/GenBank/DDBJ databases">
        <title>Comparative genomic analysis identifies haemin-independent Haemophilus haemolyticus: a formal re-classification of Haemophilus intermedius.</title>
        <authorList>
            <person name="Harris T.M."/>
            <person name="Price E.P."/>
            <person name="Sarovich D.S."/>
            <person name="Norskov-Lauritsen N."/>
            <person name="Beissbarth J."/>
            <person name="Chang A.B."/>
            <person name="Smith-Vaughan H.C."/>
        </authorList>
    </citation>
    <scope>NUCLEOTIDE SEQUENCE [LARGE SCALE GENOMIC DNA]</scope>
    <source>
        <strain evidence="4 5">CCUG 30218</strain>
    </source>
</reference>
<evidence type="ECO:0000259" key="3">
    <source>
        <dbReference type="Pfam" id="PF13018"/>
    </source>
</evidence>
<comment type="caution">
    <text evidence="4">The sequence shown here is derived from an EMBL/GenBank/DDBJ whole genome shotgun (WGS) entry which is preliminary data.</text>
</comment>
<feature type="domain" description="Trimeric autotransporter adhesin YadA-like head" evidence="1">
    <location>
        <begin position="638"/>
        <end position="662"/>
    </location>
</feature>
<dbReference type="InterPro" id="IPR011049">
    <property type="entry name" value="Serralysin-like_metalloprot_C"/>
</dbReference>
<feature type="domain" description="Trimeric autotransporter adhesin YadA-like stalk" evidence="2">
    <location>
        <begin position="528"/>
        <end position="560"/>
    </location>
</feature>
<dbReference type="SUPFAM" id="SSF101967">
    <property type="entry name" value="Adhesin YadA, collagen-binding domain"/>
    <property type="match status" value="2"/>
</dbReference>
<gene>
    <name evidence="4" type="ORF">EUX54_02225</name>
</gene>
<feature type="domain" description="Trimeric autotransporter adhesin YadA-like head" evidence="1">
    <location>
        <begin position="336"/>
        <end position="360"/>
    </location>
</feature>
<dbReference type="Pfam" id="PF13018">
    <property type="entry name" value="ESPR"/>
    <property type="match status" value="1"/>
</dbReference>
<feature type="domain" description="Trimeric autotransporter adhesin YadA-like head" evidence="1">
    <location>
        <begin position="189"/>
        <end position="213"/>
    </location>
</feature>
<feature type="domain" description="Trimeric autotransporter adhesin YadA-like head" evidence="1">
    <location>
        <begin position="242"/>
        <end position="268"/>
    </location>
</feature>
<feature type="domain" description="Trimeric autotransporter adhesin YadA-like head" evidence="1">
    <location>
        <begin position="678"/>
        <end position="702"/>
    </location>
</feature>
<name>A0A502JPP9_HAEHA</name>
<organism evidence="4 5">
    <name type="scientific">Haemophilus haemolyticus</name>
    <dbReference type="NCBI Taxonomy" id="726"/>
    <lineage>
        <taxon>Bacteria</taxon>
        <taxon>Pseudomonadati</taxon>
        <taxon>Pseudomonadota</taxon>
        <taxon>Gammaproteobacteria</taxon>
        <taxon>Pasteurellales</taxon>
        <taxon>Pasteurellaceae</taxon>
        <taxon>Haemophilus</taxon>
    </lineage>
</organism>
<dbReference type="GO" id="GO:0019867">
    <property type="term" value="C:outer membrane"/>
    <property type="evidence" value="ECO:0007669"/>
    <property type="project" value="InterPro"/>
</dbReference>
<dbReference type="AlphaFoldDB" id="A0A502JPP9"/>
<dbReference type="InterPro" id="IPR037174">
    <property type="entry name" value="Trimeric_adhesin"/>
</dbReference>
<feature type="domain" description="Trimeric autotransporter adhesin YadA-like stalk" evidence="2">
    <location>
        <begin position="796"/>
        <end position="830"/>
    </location>
</feature>
<feature type="domain" description="Trimeric autotransporter adhesin YadA-like head" evidence="1">
    <location>
        <begin position="717"/>
        <end position="743"/>
    </location>
</feature>
<feature type="domain" description="Trimeric autotransporter adhesin YadA-like head" evidence="1">
    <location>
        <begin position="145"/>
        <end position="169"/>
    </location>
</feature>
<dbReference type="EMBL" id="SDPI01000006">
    <property type="protein sequence ID" value="TPH01334.1"/>
    <property type="molecule type" value="Genomic_DNA"/>
</dbReference>
<sequence>MNHIYKVIWNTITQTWVAVSELSRAKGKTKSSKTLSAVVLAAVSAGAIVGGAEAAYIAGVGNGIAISLKGGAFPADAKDRWSIAIGTNASAEKGYDIAIGGNSHAKSQDTRDAQGKLLEGAAIAIGKETKATGQGTIAIGRKTLAEGEYGSAYGSQANAHGARSTALGYVASASGNDSLAGGALAESRGEGSVALGKDAQATGDYANAIGSSARATEWATAVGPGTQANGVASAAYGDGSVADGKKAIAMGSHATAKNESTIAIGNGAKVGATNGDVAATNGIAIGTESESKDQQAIAVGKQAIAAGNNSIALGNETTTTGGEGVAIGNTASASNQSVAFGSKAKATAQKGYSSAFGNESVADQADASAIGNTAKALAENATSVGAHSTVDTGATYGSALGRSANVSAANGTALGSSSSVTATDGTAVGTGATVSTAGGVALGQGSKSTRAALDGGSITISSAGNVISSNHITDKDITDKDNSTVNDVYAPVKLIKLINDKSILERVKNTIKGTAGAVSLGNNTTTRQLTNLAPGSADYDAVNVAQLKAVVGTIKHYNVTSKDGDITINPDTTDPNKTVWDLKINPKYKIKYFSVKSEGGTNENNDGATATDAIAIGKNASSTGSNAVSLGLGAKALGNNNTAIGPGAQAKDVRTTAIGYNAKAEAASAVGIGYEANATQSRSLAIGQDATATANNAIALGSSGQQSGNDRPNKTTASAEHAVAIGSGAVANIANGIALGSQSKTTAASGQTGFDASQDVEGARVNTYKDLTNNKKNVRTSTLAGLSIGDTDKTRQINHLAAGTADDDAVNVAQLKSVNLAFKGDNNTKGDVRLHDQRLSVVGATGSFITTKASDNKLEISTTQGTFSTTADGKSSPTTAGLATTTAVASAINNSGWEVRAKGTKVGLVNPGDKVDFTNADNSIEIESSAEANGLSTIKFKAVTAKINTEKKHPVEITINNGITTKKIDKTSYPYR</sequence>
<feature type="domain" description="Trimeric autotransporter adhesin YadA-like head" evidence="1">
    <location>
        <begin position="122"/>
        <end position="141"/>
    </location>
</feature>
<accession>A0A502JPP9</accession>
<protein>
    <recommendedName>
        <fullName evidence="6">Adhesin</fullName>
    </recommendedName>
</protein>
<evidence type="ECO:0000313" key="4">
    <source>
        <dbReference type="EMBL" id="TPH01334.1"/>
    </source>
</evidence>
<dbReference type="Gene3D" id="3.90.1780.10">
    <property type="entry name" value="Trimeric adhesin"/>
    <property type="match status" value="1"/>
</dbReference>
<feature type="domain" description="Trimeric autotransporter adhesin YadA-like head" evidence="1">
    <location>
        <begin position="295"/>
        <end position="316"/>
    </location>
</feature>
<dbReference type="CDD" id="cd12820">
    <property type="entry name" value="LbR_YadA-like"/>
    <property type="match status" value="3"/>
</dbReference>
<dbReference type="Proteomes" id="UP000318695">
    <property type="component" value="Unassembled WGS sequence"/>
</dbReference>